<feature type="signal peptide" evidence="1">
    <location>
        <begin position="1"/>
        <end position="19"/>
    </location>
</feature>
<dbReference type="OrthoDB" id="2804138at2759"/>
<sequence length="461" mass="49450">MYAPAVLAVALALSTPALSAPVHVTLGPNGGLILAARDNAVVDQSGASIFTTIFKALPSVISGIGSLFGGNSQQKRELEDIFMRELLFARDDVESGASIFSTLFKAIPTVVSGIQSIFGGNNQQKRDLEELVMRELNVARDDVESGASIFSTIVKAIPSVISGISSIFGGNSEQKRDVEELLMREVLAARDDVESGASIFSVITKALPTIVSGISSLFGGNNQQRREVEELVARSLFNLKLTPGAVKFNPTLFPLTARDDAESGASIFTSILKAVPTIVSGIHSIFGGDDQQKREIEELVMRDVLNARALGKFPILSVLPSVLHPVGIADLQKKREVEHLVMREIFARAAEDDASGASIFSTIFKALPTVINGIGSLFGGNNQQKREVEHLIMREVLERAVDAEQSGASIFSTIFKALPTVINGITSIFGGNNNNQREVAELLARSFLDEAMVARSLNELD</sequence>
<evidence type="ECO:0000256" key="1">
    <source>
        <dbReference type="SAM" id="SignalP"/>
    </source>
</evidence>
<gene>
    <name evidence="2" type="ORF">BXZ70DRAFT_1063486</name>
</gene>
<comment type="caution">
    <text evidence="2">The sequence shown here is derived from an EMBL/GenBank/DDBJ whole genome shotgun (WGS) entry which is preliminary data.</text>
</comment>
<dbReference type="AlphaFoldDB" id="A0A8K0UUD6"/>
<keyword evidence="3" id="KW-1185">Reference proteome</keyword>
<keyword evidence="1" id="KW-0732">Signal</keyword>
<feature type="chain" id="PRO_5035442070" evidence="1">
    <location>
        <begin position="20"/>
        <end position="461"/>
    </location>
</feature>
<accession>A0A8K0UUD6</accession>
<proteinExistence type="predicted"/>
<reference evidence="2" key="1">
    <citation type="journal article" date="2021" name="New Phytol.">
        <title>Evolutionary innovations through gain and loss of genes in the ectomycorrhizal Boletales.</title>
        <authorList>
            <person name="Wu G."/>
            <person name="Miyauchi S."/>
            <person name="Morin E."/>
            <person name="Kuo A."/>
            <person name="Drula E."/>
            <person name="Varga T."/>
            <person name="Kohler A."/>
            <person name="Feng B."/>
            <person name="Cao Y."/>
            <person name="Lipzen A."/>
            <person name="Daum C."/>
            <person name="Hundley H."/>
            <person name="Pangilinan J."/>
            <person name="Johnson J."/>
            <person name="Barry K."/>
            <person name="LaButti K."/>
            <person name="Ng V."/>
            <person name="Ahrendt S."/>
            <person name="Min B."/>
            <person name="Choi I.G."/>
            <person name="Park H."/>
            <person name="Plett J.M."/>
            <person name="Magnuson J."/>
            <person name="Spatafora J.W."/>
            <person name="Nagy L.G."/>
            <person name="Henrissat B."/>
            <person name="Grigoriev I.V."/>
            <person name="Yang Z.L."/>
            <person name="Xu J."/>
            <person name="Martin F.M."/>
        </authorList>
    </citation>
    <scope>NUCLEOTIDE SEQUENCE</scope>
    <source>
        <strain evidence="2">KKN 215</strain>
    </source>
</reference>
<name>A0A8K0UUD6_9AGAR</name>
<dbReference type="EMBL" id="JAEVFJ010000009">
    <property type="protein sequence ID" value="KAH8102730.1"/>
    <property type="molecule type" value="Genomic_DNA"/>
</dbReference>
<organism evidence="2 3">
    <name type="scientific">Cristinia sonorae</name>
    <dbReference type="NCBI Taxonomy" id="1940300"/>
    <lineage>
        <taxon>Eukaryota</taxon>
        <taxon>Fungi</taxon>
        <taxon>Dikarya</taxon>
        <taxon>Basidiomycota</taxon>
        <taxon>Agaricomycotina</taxon>
        <taxon>Agaricomycetes</taxon>
        <taxon>Agaricomycetidae</taxon>
        <taxon>Agaricales</taxon>
        <taxon>Pleurotineae</taxon>
        <taxon>Stephanosporaceae</taxon>
        <taxon>Cristinia</taxon>
    </lineage>
</organism>
<evidence type="ECO:0000313" key="3">
    <source>
        <dbReference type="Proteomes" id="UP000813824"/>
    </source>
</evidence>
<dbReference type="Proteomes" id="UP000813824">
    <property type="component" value="Unassembled WGS sequence"/>
</dbReference>
<evidence type="ECO:0000313" key="2">
    <source>
        <dbReference type="EMBL" id="KAH8102730.1"/>
    </source>
</evidence>
<protein>
    <submittedName>
        <fullName evidence="2">Uncharacterized protein</fullName>
    </submittedName>
</protein>